<gene>
    <name evidence="6" type="ORF">NQZ67_13270</name>
</gene>
<feature type="binding site" evidence="4">
    <location>
        <position position="132"/>
    </location>
    <ligand>
        <name>Zn(2+)</name>
        <dbReference type="ChEBI" id="CHEBI:29105"/>
    </ligand>
</feature>
<evidence type="ECO:0000256" key="3">
    <source>
        <dbReference type="ARBA" id="ARBA00023027"/>
    </source>
</evidence>
<feature type="binding site" evidence="4">
    <location>
        <position position="150"/>
    </location>
    <ligand>
        <name>Zn(2+)</name>
        <dbReference type="ChEBI" id="CHEBI:29105"/>
    </ligand>
</feature>
<dbReference type="AlphaFoldDB" id="A0A9X2MQ70"/>
<feature type="binding site" evidence="4">
    <location>
        <position position="129"/>
    </location>
    <ligand>
        <name>Zn(2+)</name>
        <dbReference type="ChEBI" id="CHEBI:29105"/>
    </ligand>
</feature>
<sequence>MNENALKELAQKLHLANGAVAVLTGAGMSMESGLPDFRSKDGWWRGIDPMTVATADALERNYELFREFYRFRIETAERYAPHEGHRILADWERGGTIRGIATQNVDGFHAMAGSRSIAELHGSIRTARCQRCGQEATTASFVGGQSCAGCQGKLRPNVVLFGEPLPERAWNQALAWIREAELVLVIGTSLQVAPANQLPRLTSGCKAYIGLEPADGSYGFDISIQGKAGETLAALDALARELAP</sequence>
<keyword evidence="3" id="KW-0520">NAD</keyword>
<keyword evidence="2" id="KW-0808">Transferase</keyword>
<dbReference type="PANTHER" id="PTHR11085">
    <property type="entry name" value="NAD-DEPENDENT PROTEIN DEACYLASE SIRTUIN-5, MITOCHONDRIAL-RELATED"/>
    <property type="match status" value="1"/>
</dbReference>
<dbReference type="EMBL" id="JANIPJ010000008">
    <property type="protein sequence ID" value="MCR2804849.1"/>
    <property type="molecule type" value="Genomic_DNA"/>
</dbReference>
<evidence type="ECO:0000256" key="4">
    <source>
        <dbReference type="PROSITE-ProRule" id="PRU00236"/>
    </source>
</evidence>
<dbReference type="SUPFAM" id="SSF52467">
    <property type="entry name" value="DHS-like NAD/FAD-binding domain"/>
    <property type="match status" value="1"/>
</dbReference>
<dbReference type="InterPro" id="IPR050134">
    <property type="entry name" value="NAD-dep_sirtuin_deacylases"/>
</dbReference>
<comment type="caution">
    <text evidence="6">The sequence shown here is derived from an EMBL/GenBank/DDBJ whole genome shotgun (WGS) entry which is preliminary data.</text>
</comment>
<proteinExistence type="predicted"/>
<dbReference type="InterPro" id="IPR029035">
    <property type="entry name" value="DHS-like_NAD/FAD-binding_dom"/>
</dbReference>
<keyword evidence="7" id="KW-1185">Reference proteome</keyword>
<feature type="domain" description="Deacetylase sirtuin-type" evidence="5">
    <location>
        <begin position="1"/>
        <end position="244"/>
    </location>
</feature>
<dbReference type="PANTHER" id="PTHR11085:SF10">
    <property type="entry name" value="NAD-DEPENDENT PROTEIN DEACYLASE SIRTUIN-5, MITOCHONDRIAL-RELATED"/>
    <property type="match status" value="1"/>
</dbReference>
<evidence type="ECO:0000256" key="1">
    <source>
        <dbReference type="ARBA" id="ARBA00012928"/>
    </source>
</evidence>
<dbReference type="GO" id="GO:0070403">
    <property type="term" value="F:NAD+ binding"/>
    <property type="evidence" value="ECO:0007669"/>
    <property type="project" value="InterPro"/>
</dbReference>
<keyword evidence="4" id="KW-0479">Metal-binding</keyword>
<protein>
    <recommendedName>
        <fullName evidence="1">protein acetyllysine N-acetyltransferase</fullName>
        <ecNumber evidence="1">2.3.1.286</ecNumber>
    </recommendedName>
</protein>
<dbReference type="InterPro" id="IPR026590">
    <property type="entry name" value="Ssirtuin_cat_dom"/>
</dbReference>
<dbReference type="Gene3D" id="3.40.50.1220">
    <property type="entry name" value="TPP-binding domain"/>
    <property type="match status" value="1"/>
</dbReference>
<dbReference type="CDD" id="cd01407">
    <property type="entry name" value="SIR2-fam"/>
    <property type="match status" value="1"/>
</dbReference>
<feature type="active site" description="Proton acceptor" evidence="4">
    <location>
        <position position="121"/>
    </location>
</feature>
<dbReference type="EC" id="2.3.1.286" evidence="1"/>
<accession>A0A9X2MQ70</accession>
<evidence type="ECO:0000259" key="5">
    <source>
        <dbReference type="PROSITE" id="PS50305"/>
    </source>
</evidence>
<dbReference type="Pfam" id="PF02146">
    <property type="entry name" value="SIR2"/>
    <property type="match status" value="1"/>
</dbReference>
<dbReference type="Proteomes" id="UP001141950">
    <property type="component" value="Unassembled WGS sequence"/>
</dbReference>
<dbReference type="Gene3D" id="3.30.1600.10">
    <property type="entry name" value="SIR2/SIRT2 'Small Domain"/>
    <property type="match status" value="1"/>
</dbReference>
<feature type="binding site" evidence="4">
    <location>
        <position position="147"/>
    </location>
    <ligand>
        <name>Zn(2+)</name>
        <dbReference type="ChEBI" id="CHEBI:29105"/>
    </ligand>
</feature>
<keyword evidence="4" id="KW-0862">Zinc</keyword>
<dbReference type="RefSeq" id="WP_257446258.1">
    <property type="nucleotide sequence ID" value="NZ_JANIPJ010000008.1"/>
</dbReference>
<organism evidence="6 7">
    <name type="scientific">Paenibacillus soyae</name>
    <dbReference type="NCBI Taxonomy" id="2969249"/>
    <lineage>
        <taxon>Bacteria</taxon>
        <taxon>Bacillati</taxon>
        <taxon>Bacillota</taxon>
        <taxon>Bacilli</taxon>
        <taxon>Bacillales</taxon>
        <taxon>Paenibacillaceae</taxon>
        <taxon>Paenibacillus</taxon>
    </lineage>
</organism>
<reference evidence="6" key="1">
    <citation type="submission" date="2022-08" db="EMBL/GenBank/DDBJ databases">
        <title>The genomic sequence of strain Paenibacillus sp. SCIV0701.</title>
        <authorList>
            <person name="Zhao H."/>
        </authorList>
    </citation>
    <scope>NUCLEOTIDE SEQUENCE</scope>
    <source>
        <strain evidence="6">SCIV0701</strain>
    </source>
</reference>
<name>A0A9X2MQ70_9BACL</name>
<dbReference type="InterPro" id="IPR003000">
    <property type="entry name" value="Sirtuin"/>
</dbReference>
<dbReference type="InterPro" id="IPR026591">
    <property type="entry name" value="Sirtuin_cat_small_dom_sf"/>
</dbReference>
<evidence type="ECO:0000313" key="6">
    <source>
        <dbReference type="EMBL" id="MCR2804849.1"/>
    </source>
</evidence>
<evidence type="ECO:0000256" key="2">
    <source>
        <dbReference type="ARBA" id="ARBA00022679"/>
    </source>
</evidence>
<dbReference type="PROSITE" id="PS50305">
    <property type="entry name" value="SIRTUIN"/>
    <property type="match status" value="1"/>
</dbReference>
<dbReference type="GO" id="GO:0046872">
    <property type="term" value="F:metal ion binding"/>
    <property type="evidence" value="ECO:0007669"/>
    <property type="project" value="UniProtKB-KW"/>
</dbReference>
<evidence type="ECO:0000313" key="7">
    <source>
        <dbReference type="Proteomes" id="UP001141950"/>
    </source>
</evidence>
<dbReference type="GO" id="GO:0017136">
    <property type="term" value="F:histone deacetylase activity, NAD-dependent"/>
    <property type="evidence" value="ECO:0007669"/>
    <property type="project" value="TreeGrafter"/>
</dbReference>